<dbReference type="RefSeq" id="WP_084925704.1">
    <property type="nucleotide sequence ID" value="NZ_JBLFVK010000002.1"/>
</dbReference>
<dbReference type="EMBL" id="NCVE01000021">
    <property type="protein sequence ID" value="ORO90863.1"/>
    <property type="molecule type" value="Genomic_DNA"/>
</dbReference>
<evidence type="ECO:0000313" key="3">
    <source>
        <dbReference type="Proteomes" id="UP000193441"/>
    </source>
</evidence>
<dbReference type="Proteomes" id="UP000193441">
    <property type="component" value="Unassembled WGS sequence"/>
</dbReference>
<dbReference type="AlphaFoldDB" id="A0AAX0NDN9"/>
<feature type="transmembrane region" description="Helical" evidence="1">
    <location>
        <begin position="12"/>
        <end position="36"/>
    </location>
</feature>
<keyword evidence="1" id="KW-0812">Transmembrane</keyword>
<accession>A0AAX0NDN9</accession>
<comment type="caution">
    <text evidence="2">The sequence shown here is derived from an EMBL/GenBank/DDBJ whole genome shotgun (WGS) entry which is preliminary data.</text>
</comment>
<evidence type="ECO:0000256" key="1">
    <source>
        <dbReference type="SAM" id="Phobius"/>
    </source>
</evidence>
<keyword evidence="1" id="KW-1133">Transmembrane helix</keyword>
<name>A0AAX0NDN9_STRMT</name>
<keyword evidence="1" id="KW-0472">Membrane</keyword>
<reference evidence="2 3" key="1">
    <citation type="journal article" date="2016" name="Eur. J. Clin. Microbiol. Infect. Dis.">
        <title>Whole genome sequencing as a tool for phylogenetic analysis of clinical strains of Mitis group streptococci.</title>
        <authorList>
            <person name="Rasmussen L.H."/>
            <person name="Dargis R."/>
            <person name="Hojholt K."/>
            <person name="Christensen J.J."/>
            <person name="Skovgaard O."/>
            <person name="Justesen U.S."/>
            <person name="Rosenvinge F.S."/>
            <person name="Moser C."/>
            <person name="Lukjancenko O."/>
            <person name="Rasmussen S."/>
            <person name="Nielsen X.C."/>
        </authorList>
    </citation>
    <scope>NUCLEOTIDE SEQUENCE [LARGE SCALE GENOMIC DNA]</scope>
    <source>
        <strain evidence="2 3">RH_50738_11</strain>
    </source>
</reference>
<gene>
    <name evidence="2" type="ORF">B7701_02160</name>
</gene>
<evidence type="ECO:0000313" key="2">
    <source>
        <dbReference type="EMBL" id="ORO90863.1"/>
    </source>
</evidence>
<sequence length="197" mass="23230">MNLNDLFQHFEFTLLVYSALFSLIGSFIGFLLQVIVSTSLSNRGKVKIYIKSTSHKLISRVWGFDNSVNGMVFGVPLSIELHNTKSRKQIIRNMNLVLYDRGEQVRKMRQVTFSEKANEKFFYGENGAYSFLIDAYEIKRFDLYFAISQKEFNSDFDEVRISYFDSKDKYHEFKIFEISEPWIISKNKTDDDWRAIN</sequence>
<proteinExistence type="predicted"/>
<evidence type="ECO:0008006" key="4">
    <source>
        <dbReference type="Google" id="ProtNLM"/>
    </source>
</evidence>
<organism evidence="2 3">
    <name type="scientific">Streptococcus mitis</name>
    <dbReference type="NCBI Taxonomy" id="28037"/>
    <lineage>
        <taxon>Bacteria</taxon>
        <taxon>Bacillati</taxon>
        <taxon>Bacillota</taxon>
        <taxon>Bacilli</taxon>
        <taxon>Lactobacillales</taxon>
        <taxon>Streptococcaceae</taxon>
        <taxon>Streptococcus</taxon>
        <taxon>Streptococcus mitis group</taxon>
    </lineage>
</organism>
<protein>
    <recommendedName>
        <fullName evidence="4">SMODS-associating 2TM beta-strand rich effector domain-containing protein</fullName>
    </recommendedName>
</protein>